<evidence type="ECO:0000313" key="2">
    <source>
        <dbReference type="EMBL" id="KAF7835353.1"/>
    </source>
</evidence>
<gene>
    <name evidence="2" type="ORF">G2W53_010212</name>
</gene>
<accession>A0A834WZQ0</accession>
<reference evidence="2" key="1">
    <citation type="submission" date="2020-09" db="EMBL/GenBank/DDBJ databases">
        <title>Genome-Enabled Discovery of Anthraquinone Biosynthesis in Senna tora.</title>
        <authorList>
            <person name="Kang S.-H."/>
            <person name="Pandey R.P."/>
            <person name="Lee C.-M."/>
            <person name="Sim J.-S."/>
            <person name="Jeong J.-T."/>
            <person name="Choi B.-S."/>
            <person name="Jung M."/>
            <person name="Ginzburg D."/>
            <person name="Zhao K."/>
            <person name="Won S.Y."/>
            <person name="Oh T.-J."/>
            <person name="Yu Y."/>
            <person name="Kim N.-H."/>
            <person name="Lee O.R."/>
            <person name="Lee T.-H."/>
            <person name="Bashyal P."/>
            <person name="Kim T.-S."/>
            <person name="Lee W.-H."/>
            <person name="Kawkins C."/>
            <person name="Kim C.-K."/>
            <person name="Kim J.S."/>
            <person name="Ahn B.O."/>
            <person name="Rhee S.Y."/>
            <person name="Sohng J.K."/>
        </authorList>
    </citation>
    <scope>NUCLEOTIDE SEQUENCE</scope>
    <source>
        <tissue evidence="2">Leaf</tissue>
    </source>
</reference>
<comment type="caution">
    <text evidence="2">The sequence shown here is derived from an EMBL/GenBank/DDBJ whole genome shotgun (WGS) entry which is preliminary data.</text>
</comment>
<feature type="region of interest" description="Disordered" evidence="1">
    <location>
        <begin position="20"/>
        <end position="40"/>
    </location>
</feature>
<dbReference type="Proteomes" id="UP000634136">
    <property type="component" value="Unassembled WGS sequence"/>
</dbReference>
<name>A0A834WZQ0_9FABA</name>
<evidence type="ECO:0000256" key="1">
    <source>
        <dbReference type="SAM" id="MobiDB-lite"/>
    </source>
</evidence>
<protein>
    <submittedName>
        <fullName evidence="2">Uncharacterized protein</fullName>
    </submittedName>
</protein>
<dbReference type="AlphaFoldDB" id="A0A834WZQ0"/>
<dbReference type="EMBL" id="JAAIUW010000004">
    <property type="protein sequence ID" value="KAF7835353.1"/>
    <property type="molecule type" value="Genomic_DNA"/>
</dbReference>
<evidence type="ECO:0000313" key="3">
    <source>
        <dbReference type="Proteomes" id="UP000634136"/>
    </source>
</evidence>
<proteinExistence type="predicted"/>
<keyword evidence="3" id="KW-1185">Reference proteome</keyword>
<organism evidence="2 3">
    <name type="scientific">Senna tora</name>
    <dbReference type="NCBI Taxonomy" id="362788"/>
    <lineage>
        <taxon>Eukaryota</taxon>
        <taxon>Viridiplantae</taxon>
        <taxon>Streptophyta</taxon>
        <taxon>Embryophyta</taxon>
        <taxon>Tracheophyta</taxon>
        <taxon>Spermatophyta</taxon>
        <taxon>Magnoliopsida</taxon>
        <taxon>eudicotyledons</taxon>
        <taxon>Gunneridae</taxon>
        <taxon>Pentapetalae</taxon>
        <taxon>rosids</taxon>
        <taxon>fabids</taxon>
        <taxon>Fabales</taxon>
        <taxon>Fabaceae</taxon>
        <taxon>Caesalpinioideae</taxon>
        <taxon>Cassia clade</taxon>
        <taxon>Senna</taxon>
    </lineage>
</organism>
<sequence>MVKEIISYGLVACASTPLRSMGGWRLSSSKKNQSRKKRTDGLRRRVSSWISKGSFDKELVTLDVLDCSSIANPAIH</sequence>